<feature type="transmembrane region" description="Helical" evidence="1">
    <location>
        <begin position="48"/>
        <end position="67"/>
    </location>
</feature>
<accession>A0A7V7QLB5</accession>
<evidence type="ECO:0000313" key="2">
    <source>
        <dbReference type="EMBL" id="KAB1438692.1"/>
    </source>
</evidence>
<dbReference type="Proteomes" id="UP000461768">
    <property type="component" value="Unassembled WGS sequence"/>
</dbReference>
<keyword evidence="3" id="KW-1185">Reference proteome</keyword>
<keyword evidence="1" id="KW-1133">Transmembrane helix</keyword>
<dbReference type="EMBL" id="WAGX01000005">
    <property type="protein sequence ID" value="KAB1438692.1"/>
    <property type="molecule type" value="Genomic_DNA"/>
</dbReference>
<keyword evidence="1" id="KW-0472">Membrane</keyword>
<reference evidence="2 3" key="2">
    <citation type="submission" date="2020-02" db="EMBL/GenBank/DDBJ databases">
        <title>Candidatus Galacturonibacter soehngenii shows hetero-acetogenic catabolism of galacturonic acid but lacks a canonical carbon monoxide dehydrogenase/acetyl-CoA synthase complex.</title>
        <authorList>
            <person name="Diender M."/>
            <person name="Stouten G.R."/>
            <person name="Petersen J.F."/>
            <person name="Nielsen P.H."/>
            <person name="Dueholm M.S."/>
            <person name="Pronk J.T."/>
            <person name="Van Loosdrecht M.C.M."/>
        </authorList>
    </citation>
    <scope>NUCLEOTIDE SEQUENCE [LARGE SCALE GENOMIC DNA]</scope>
    <source>
        <strain evidence="2">GalUA</strain>
    </source>
</reference>
<feature type="transmembrane region" description="Helical" evidence="1">
    <location>
        <begin position="21"/>
        <end position="42"/>
    </location>
</feature>
<dbReference type="RefSeq" id="WP_151146553.1">
    <property type="nucleotide sequence ID" value="NZ_WAGX01000005.1"/>
</dbReference>
<organism evidence="2 3">
    <name type="scientific">Candidatus Galacturonatibacter soehngenii</name>
    <dbReference type="NCBI Taxonomy" id="2307010"/>
    <lineage>
        <taxon>Bacteria</taxon>
        <taxon>Bacillati</taxon>
        <taxon>Bacillota</taxon>
        <taxon>Clostridia</taxon>
        <taxon>Lachnospirales</taxon>
        <taxon>Lachnospiraceae</taxon>
        <taxon>Candidatus Galacturonatibacter</taxon>
    </lineage>
</organism>
<evidence type="ECO:0000256" key="1">
    <source>
        <dbReference type="SAM" id="Phobius"/>
    </source>
</evidence>
<keyword evidence="1" id="KW-0812">Transmembrane</keyword>
<proteinExistence type="predicted"/>
<gene>
    <name evidence="2" type="ORF">F7O84_14300</name>
</gene>
<comment type="caution">
    <text evidence="2">The sequence shown here is derived from an EMBL/GenBank/DDBJ whole genome shotgun (WGS) entry which is preliminary data.</text>
</comment>
<protein>
    <submittedName>
        <fullName evidence="2">Uncharacterized protein</fullName>
    </submittedName>
</protein>
<sequence>MKWTEVYMNIKKFISSIGIKLIYSTSGAIYVASYIAFIFLYLTIKHEFVNSLFLMGVVLVFLIRIVVRELMLERLDYVEIDGYKLKNMKENAFQRSYQFLDFVYMMIIIFLIIILEKKNQVIKV</sequence>
<dbReference type="AlphaFoldDB" id="A0A7V7QLB5"/>
<name>A0A7V7QLB5_9FIRM</name>
<evidence type="ECO:0000313" key="3">
    <source>
        <dbReference type="Proteomes" id="UP000461768"/>
    </source>
</evidence>
<reference evidence="2 3" key="1">
    <citation type="submission" date="2019-09" db="EMBL/GenBank/DDBJ databases">
        <authorList>
            <person name="Valk L.C."/>
        </authorList>
    </citation>
    <scope>NUCLEOTIDE SEQUENCE [LARGE SCALE GENOMIC DNA]</scope>
    <source>
        <strain evidence="2">GalUA</strain>
    </source>
</reference>
<feature type="transmembrane region" description="Helical" evidence="1">
    <location>
        <begin position="96"/>
        <end position="115"/>
    </location>
</feature>